<dbReference type="Proteomes" id="UP000283895">
    <property type="component" value="Unassembled WGS sequence"/>
</dbReference>
<dbReference type="EMBL" id="LKEA01000013">
    <property type="protein sequence ID" value="ROW04848.1"/>
    <property type="molecule type" value="Genomic_DNA"/>
</dbReference>
<feature type="domain" description="HPP transmembrane region" evidence="2">
    <location>
        <begin position="47"/>
        <end position="152"/>
    </location>
</feature>
<sequence length="154" mass="16582">MCPPWKWHLNIDQYTNPYLFPPRRFFLHVRLQRILGLQDHPQRKIGNVACIISAFVGTVGAVSVISLVARHISAFHAAGTPLTVGSFGAAAVLEISPIESPLSQPRNAVFGQLISSVIGVTINKGFARLPGSRHDDLRWLAGALSCASSTTATA</sequence>
<name>A0A423WN26_9PEZI</name>
<proteinExistence type="predicted"/>
<organism evidence="3 4">
    <name type="scientific">Cytospora schulzeri</name>
    <dbReference type="NCBI Taxonomy" id="448051"/>
    <lineage>
        <taxon>Eukaryota</taxon>
        <taxon>Fungi</taxon>
        <taxon>Dikarya</taxon>
        <taxon>Ascomycota</taxon>
        <taxon>Pezizomycotina</taxon>
        <taxon>Sordariomycetes</taxon>
        <taxon>Sordariomycetidae</taxon>
        <taxon>Diaporthales</taxon>
        <taxon>Cytosporaceae</taxon>
        <taxon>Cytospora</taxon>
    </lineage>
</organism>
<protein>
    <recommendedName>
        <fullName evidence="2">HPP transmembrane region domain-containing protein</fullName>
    </recommendedName>
</protein>
<evidence type="ECO:0000313" key="4">
    <source>
        <dbReference type="Proteomes" id="UP000283895"/>
    </source>
</evidence>
<comment type="caution">
    <text evidence="3">The sequence shown here is derived from an EMBL/GenBank/DDBJ whole genome shotgun (WGS) entry which is preliminary data.</text>
</comment>
<dbReference type="OrthoDB" id="2016548at2759"/>
<evidence type="ECO:0000259" key="2">
    <source>
        <dbReference type="Pfam" id="PF04982"/>
    </source>
</evidence>
<keyword evidence="1" id="KW-1133">Transmembrane helix</keyword>
<dbReference type="STRING" id="356882.A0A423WN26"/>
<evidence type="ECO:0000256" key="1">
    <source>
        <dbReference type="SAM" id="Phobius"/>
    </source>
</evidence>
<keyword evidence="1" id="KW-0812">Transmembrane</keyword>
<gene>
    <name evidence="3" type="ORF">VMCG_04728</name>
</gene>
<accession>A0A423WN26</accession>
<dbReference type="AlphaFoldDB" id="A0A423WN26"/>
<dbReference type="InterPro" id="IPR007065">
    <property type="entry name" value="HPP"/>
</dbReference>
<reference evidence="3 4" key="1">
    <citation type="submission" date="2015-09" db="EMBL/GenBank/DDBJ databases">
        <title>Host preference determinants of Valsa canker pathogens revealed by comparative genomics.</title>
        <authorList>
            <person name="Yin Z."/>
            <person name="Huang L."/>
        </authorList>
    </citation>
    <scope>NUCLEOTIDE SEQUENCE [LARGE SCALE GENOMIC DNA]</scope>
    <source>
        <strain evidence="3 4">03-1</strain>
    </source>
</reference>
<evidence type="ECO:0000313" key="3">
    <source>
        <dbReference type="EMBL" id="ROW04848.1"/>
    </source>
</evidence>
<keyword evidence="4" id="KW-1185">Reference proteome</keyword>
<keyword evidence="1" id="KW-0472">Membrane</keyword>
<dbReference type="InterPro" id="IPR058581">
    <property type="entry name" value="TM_HPP"/>
</dbReference>
<dbReference type="Pfam" id="PF04982">
    <property type="entry name" value="TM_HPP"/>
    <property type="match status" value="1"/>
</dbReference>
<dbReference type="PANTHER" id="PTHR33741">
    <property type="entry name" value="TRANSMEMBRANE PROTEIN DDB_G0269096-RELATED"/>
    <property type="match status" value="1"/>
</dbReference>
<dbReference type="PANTHER" id="PTHR33741:SF5">
    <property type="entry name" value="TRANSMEMBRANE PROTEIN DDB_G0269096-RELATED"/>
    <property type="match status" value="1"/>
</dbReference>
<feature type="transmembrane region" description="Helical" evidence="1">
    <location>
        <begin position="45"/>
        <end position="69"/>
    </location>
</feature>